<protein>
    <submittedName>
        <fullName evidence="1">Uncharacterized protein</fullName>
    </submittedName>
</protein>
<evidence type="ECO:0000313" key="2">
    <source>
        <dbReference type="Proteomes" id="UP000319342"/>
    </source>
</evidence>
<accession>A0A518CZ20</accession>
<keyword evidence="2" id="KW-1185">Reference proteome</keyword>
<reference evidence="1 2" key="1">
    <citation type="submission" date="2019-02" db="EMBL/GenBank/DDBJ databases">
        <title>Deep-cultivation of Planctomycetes and their phenomic and genomic characterization uncovers novel biology.</title>
        <authorList>
            <person name="Wiegand S."/>
            <person name="Jogler M."/>
            <person name="Boedeker C."/>
            <person name="Pinto D."/>
            <person name="Vollmers J."/>
            <person name="Rivas-Marin E."/>
            <person name="Kohn T."/>
            <person name="Peeters S.H."/>
            <person name="Heuer A."/>
            <person name="Rast P."/>
            <person name="Oberbeckmann S."/>
            <person name="Bunk B."/>
            <person name="Jeske O."/>
            <person name="Meyerdierks A."/>
            <person name="Storesund J.E."/>
            <person name="Kallscheuer N."/>
            <person name="Luecker S."/>
            <person name="Lage O.M."/>
            <person name="Pohl T."/>
            <person name="Merkel B.J."/>
            <person name="Hornburger P."/>
            <person name="Mueller R.-W."/>
            <person name="Bruemmer F."/>
            <person name="Labrenz M."/>
            <person name="Spormann A.M."/>
            <person name="Op den Camp H."/>
            <person name="Overmann J."/>
            <person name="Amann R."/>
            <person name="Jetten M.S.M."/>
            <person name="Mascher T."/>
            <person name="Medema M.H."/>
            <person name="Devos D.P."/>
            <person name="Kaster A.-K."/>
            <person name="Ovreas L."/>
            <person name="Rohde M."/>
            <person name="Galperin M.Y."/>
            <person name="Jogler C."/>
        </authorList>
    </citation>
    <scope>NUCLEOTIDE SEQUENCE [LARGE SCALE GENOMIC DNA]</scope>
    <source>
        <strain evidence="1 2">Pla163</strain>
    </source>
</reference>
<proteinExistence type="predicted"/>
<dbReference type="AlphaFoldDB" id="A0A518CZ20"/>
<dbReference type="RefSeq" id="WP_145186099.1">
    <property type="nucleotide sequence ID" value="NZ_CP036290.1"/>
</dbReference>
<evidence type="ECO:0000313" key="1">
    <source>
        <dbReference type="EMBL" id="QDU84480.1"/>
    </source>
</evidence>
<name>A0A518CZ20_9BACT</name>
<dbReference type="Proteomes" id="UP000319342">
    <property type="component" value="Chromosome"/>
</dbReference>
<gene>
    <name evidence="1" type="ORF">Pla163_15900</name>
</gene>
<organism evidence="1 2">
    <name type="scientific">Rohdeia mirabilis</name>
    <dbReference type="NCBI Taxonomy" id="2528008"/>
    <lineage>
        <taxon>Bacteria</taxon>
        <taxon>Pseudomonadati</taxon>
        <taxon>Planctomycetota</taxon>
        <taxon>Planctomycetia</taxon>
        <taxon>Planctomycetia incertae sedis</taxon>
        <taxon>Rohdeia</taxon>
    </lineage>
</organism>
<sequence length="162" mass="17102">MSDQDSIRGGASGTDAATLAVLREAVVDGLRGRGEPLFLCDEGALPAAALYAAVHCHRRGWSASASGGDLRGHAMAELVHVLAELWEGRSVRATDGCGWLPEGEATPEDVVRALAAVRAQPRDLRVEELWALDLATALALTLRGARTIDGARAVERWGGLVR</sequence>
<dbReference type="EMBL" id="CP036290">
    <property type="protein sequence ID" value="QDU84480.1"/>
    <property type="molecule type" value="Genomic_DNA"/>
</dbReference>